<evidence type="ECO:0000313" key="3">
    <source>
        <dbReference type="Proteomes" id="UP000721442"/>
    </source>
</evidence>
<evidence type="ECO:0000313" key="2">
    <source>
        <dbReference type="EMBL" id="MBO8407222.1"/>
    </source>
</evidence>
<comment type="caution">
    <text evidence="2">The sequence shown here is derived from an EMBL/GenBank/DDBJ whole genome shotgun (WGS) entry which is preliminary data.</text>
</comment>
<accession>A0A940IBZ7</accession>
<dbReference type="Pfam" id="PF04765">
    <property type="entry name" value="TOD1_MUCI70"/>
    <property type="match status" value="1"/>
</dbReference>
<dbReference type="Proteomes" id="UP000721442">
    <property type="component" value="Unassembled WGS sequence"/>
</dbReference>
<proteinExistence type="predicted"/>
<dbReference type="PANTHER" id="PTHR12956">
    <property type="entry name" value="ALKALINE CERAMIDASE-RELATED"/>
    <property type="match status" value="1"/>
</dbReference>
<reference evidence="2" key="2">
    <citation type="journal article" date="2021" name="PeerJ">
        <title>Extensive microbial diversity within the chicken gut microbiome revealed by metagenomics and culture.</title>
        <authorList>
            <person name="Gilroy R."/>
            <person name="Ravi A."/>
            <person name="Getino M."/>
            <person name="Pursley I."/>
            <person name="Horton D.L."/>
            <person name="Alikhan N.F."/>
            <person name="Baker D."/>
            <person name="Gharbi K."/>
            <person name="Hall N."/>
            <person name="Watson M."/>
            <person name="Adriaenssens E.M."/>
            <person name="Foster-Nyarko E."/>
            <person name="Jarju S."/>
            <person name="Secka A."/>
            <person name="Antonio M."/>
            <person name="Oren A."/>
            <person name="Chaudhuri R.R."/>
            <person name="La Ragione R."/>
            <person name="Hildebrand F."/>
            <person name="Pallen M.J."/>
        </authorList>
    </citation>
    <scope>NUCLEOTIDE SEQUENCE</scope>
    <source>
        <strain evidence="2">B1-16210</strain>
    </source>
</reference>
<feature type="domain" description="TOD1/MUCI70 glycosyltransferase-like" evidence="1">
    <location>
        <begin position="39"/>
        <end position="193"/>
    </location>
</feature>
<organism evidence="2 3">
    <name type="scientific">Candidatus Enterousia excrementavium</name>
    <dbReference type="NCBI Taxonomy" id="2840789"/>
    <lineage>
        <taxon>Bacteria</taxon>
        <taxon>Pseudomonadati</taxon>
        <taxon>Pseudomonadota</taxon>
        <taxon>Alphaproteobacteria</taxon>
        <taxon>Candidatus Enterousia</taxon>
    </lineage>
</organism>
<name>A0A940IBZ7_9PROT</name>
<dbReference type="EMBL" id="JADINE010000028">
    <property type="protein sequence ID" value="MBO8407222.1"/>
    <property type="molecule type" value="Genomic_DNA"/>
</dbReference>
<dbReference type="InterPro" id="IPR006852">
    <property type="entry name" value="TOD1_MUCI70"/>
</dbReference>
<dbReference type="PANTHER" id="PTHR12956:SF17">
    <property type="entry name" value="OS01G0749100 PROTEIN"/>
    <property type="match status" value="1"/>
</dbReference>
<sequence length="262" mass="31093">MKRVVYSCVTGGYDNINLHKYIAEGWDYVYFTDNPELIAQGRVGHWQIRPLAFDKLDNIRNSRWHKVNADLLFPDYDASLWVDGNITINNNHIFQMADSYMTKDVVLAAPKHPQRDCAYDEAEAIKILGYDNPELVDAEMNLLKQEKYPQHFGLTENNIMFRQHNRMSDALRTWWNMIENYSRRDQLSFNYACWLHHVPITYLYDTPCIHFHNGDFSLVHNSNHNHGKKHFEWPYMVGKFISLFIPKRANRENFLKNHVRAK</sequence>
<dbReference type="AlphaFoldDB" id="A0A940IBZ7"/>
<gene>
    <name evidence="2" type="ORF">IAC77_02035</name>
</gene>
<reference evidence="2" key="1">
    <citation type="submission" date="2020-10" db="EMBL/GenBank/DDBJ databases">
        <authorList>
            <person name="Gilroy R."/>
        </authorList>
    </citation>
    <scope>NUCLEOTIDE SEQUENCE</scope>
    <source>
        <strain evidence="2">B1-16210</strain>
    </source>
</reference>
<protein>
    <submittedName>
        <fullName evidence="2">DUF616 domain-containing protein</fullName>
    </submittedName>
</protein>
<evidence type="ECO:0000259" key="1">
    <source>
        <dbReference type="Pfam" id="PF04765"/>
    </source>
</evidence>
<dbReference type="InterPro" id="IPR048354">
    <property type="entry name" value="TOD1_MUCI70_glycTrfase_dom"/>
</dbReference>